<dbReference type="InterPro" id="IPR013320">
    <property type="entry name" value="ConA-like_dom_sf"/>
</dbReference>
<sequence length="464" mass="51534">IVPPVVICEPRQVPGLSADILWSFDCGNANNDRSNTSQYNGIGINSPGYVNHDYSGQNAALWLDHYKKQYINISQPIDYTMKSLAISAWIRLFLKPGLQYGTILSQCGISNNTANCLRCEVRKDGGLNNMIMYFELNGKTVIGSSPIAISQWQHVAFVFNNKTMRQSIYLNGRLDNEIEATGLVSQMDFQTTPIIGTHDRSFENFYSGIIDQLTFSFRAKSAGEILDEATLLVHYQFNSSAQLYNDSGPNGILGKGSNVSFDASSSSLLLDTYSSYYRSSNLLLGSNVTSYSYSFSMWLTILSKISIGMRIPLVRLSVVTPTTGTETCLAILRIDATDFVLTQYPRPSSSVIFTYNNTIKENNPFHVAVTYNDSNTTLSLYINGNVVGSSNVSSVSSLVNTENHVILTIGHTNDSPSFLDLCNVYLGYDVLYHYISFIGMVDDVRLYSRVLTADEIKTFVSIRR</sequence>
<dbReference type="Pfam" id="PF13385">
    <property type="entry name" value="Laminin_G_3"/>
    <property type="match status" value="2"/>
</dbReference>
<dbReference type="OrthoDB" id="10044679at2759"/>
<proteinExistence type="predicted"/>
<evidence type="ECO:0008006" key="6">
    <source>
        <dbReference type="Google" id="ProtNLM"/>
    </source>
</evidence>
<accession>A0A819NJD5</accession>
<dbReference type="Gene3D" id="2.60.120.200">
    <property type="match status" value="2"/>
</dbReference>
<dbReference type="AlphaFoldDB" id="A0A819NJD5"/>
<reference evidence="3" key="1">
    <citation type="submission" date="2021-02" db="EMBL/GenBank/DDBJ databases">
        <authorList>
            <person name="Nowell W R."/>
        </authorList>
    </citation>
    <scope>NUCLEOTIDE SEQUENCE</scope>
</reference>
<dbReference type="EMBL" id="CAJOAZ010007902">
    <property type="protein sequence ID" value="CAF4173123.1"/>
    <property type="molecule type" value="Genomic_DNA"/>
</dbReference>
<gene>
    <name evidence="2" type="ORF">JYZ213_LOCUS44738</name>
    <name evidence="3" type="ORF">OKA104_LOCUS29615</name>
    <name evidence="4" type="ORF">OXD698_LOCUS39290</name>
    <name evidence="1" type="ORF">VCS650_LOCUS41118</name>
</gene>
<feature type="non-terminal residue" evidence="3">
    <location>
        <position position="1"/>
    </location>
</feature>
<evidence type="ECO:0000313" key="5">
    <source>
        <dbReference type="Proteomes" id="UP000663881"/>
    </source>
</evidence>
<dbReference type="Proteomes" id="UP000663844">
    <property type="component" value="Unassembled WGS sequence"/>
</dbReference>
<comment type="caution">
    <text evidence="3">The sequence shown here is derived from an EMBL/GenBank/DDBJ whole genome shotgun (WGS) entry which is preliminary data.</text>
</comment>
<dbReference type="EMBL" id="CAJOAY010003044">
    <property type="protein sequence ID" value="CAF3998102.1"/>
    <property type="molecule type" value="Genomic_DNA"/>
</dbReference>
<evidence type="ECO:0000313" key="1">
    <source>
        <dbReference type="EMBL" id="CAF1480238.1"/>
    </source>
</evidence>
<name>A0A819NJD5_9BILA</name>
<organism evidence="3 5">
    <name type="scientific">Adineta steineri</name>
    <dbReference type="NCBI Taxonomy" id="433720"/>
    <lineage>
        <taxon>Eukaryota</taxon>
        <taxon>Metazoa</taxon>
        <taxon>Spiralia</taxon>
        <taxon>Gnathifera</taxon>
        <taxon>Rotifera</taxon>
        <taxon>Eurotatoria</taxon>
        <taxon>Bdelloidea</taxon>
        <taxon>Adinetida</taxon>
        <taxon>Adinetidae</taxon>
        <taxon>Adineta</taxon>
    </lineage>
</organism>
<evidence type="ECO:0000313" key="4">
    <source>
        <dbReference type="EMBL" id="CAF4173123.1"/>
    </source>
</evidence>
<dbReference type="Proteomes" id="UP000663891">
    <property type="component" value="Unassembled WGS sequence"/>
</dbReference>
<dbReference type="Proteomes" id="UP000663881">
    <property type="component" value="Unassembled WGS sequence"/>
</dbReference>
<dbReference type="EMBL" id="CAJNOG010003028">
    <property type="protein sequence ID" value="CAF1524003.1"/>
    <property type="molecule type" value="Genomic_DNA"/>
</dbReference>
<evidence type="ECO:0000313" key="3">
    <source>
        <dbReference type="EMBL" id="CAF3998102.1"/>
    </source>
</evidence>
<evidence type="ECO:0000313" key="2">
    <source>
        <dbReference type="EMBL" id="CAF1524003.1"/>
    </source>
</evidence>
<protein>
    <recommendedName>
        <fullName evidence="6">LamG-like jellyroll fold domain-containing protein</fullName>
    </recommendedName>
</protein>
<dbReference type="SUPFAM" id="SSF49899">
    <property type="entry name" value="Concanavalin A-like lectins/glucanases"/>
    <property type="match status" value="2"/>
</dbReference>
<dbReference type="Proteomes" id="UP000663845">
    <property type="component" value="Unassembled WGS sequence"/>
</dbReference>
<dbReference type="EMBL" id="CAJNON010001697">
    <property type="protein sequence ID" value="CAF1480238.1"/>
    <property type="molecule type" value="Genomic_DNA"/>
</dbReference>